<dbReference type="EMBL" id="KZ825476">
    <property type="protein sequence ID" value="PYI34377.1"/>
    <property type="molecule type" value="Genomic_DNA"/>
</dbReference>
<accession>A0A2V5J8C8</accession>
<feature type="region of interest" description="Disordered" evidence="1">
    <location>
        <begin position="1"/>
        <end position="36"/>
    </location>
</feature>
<feature type="transmembrane region" description="Helical" evidence="2">
    <location>
        <begin position="83"/>
        <end position="104"/>
    </location>
</feature>
<evidence type="ECO:0000256" key="2">
    <source>
        <dbReference type="SAM" id="Phobius"/>
    </source>
</evidence>
<dbReference type="AlphaFoldDB" id="A0A2V5J8C8"/>
<keyword evidence="2" id="KW-0472">Membrane</keyword>
<proteinExistence type="predicted"/>
<keyword evidence="2" id="KW-0812">Transmembrane</keyword>
<feature type="transmembrane region" description="Helical" evidence="2">
    <location>
        <begin position="110"/>
        <end position="133"/>
    </location>
</feature>
<evidence type="ECO:0000313" key="3">
    <source>
        <dbReference type="EMBL" id="PYI34377.1"/>
    </source>
</evidence>
<evidence type="ECO:0000256" key="1">
    <source>
        <dbReference type="SAM" id="MobiDB-lite"/>
    </source>
</evidence>
<gene>
    <name evidence="3" type="ORF">BP00DRAFT_443712</name>
</gene>
<evidence type="ECO:0000313" key="4">
    <source>
        <dbReference type="Proteomes" id="UP000248817"/>
    </source>
</evidence>
<protein>
    <submittedName>
        <fullName evidence="3">Uncharacterized protein</fullName>
    </submittedName>
</protein>
<keyword evidence="4" id="KW-1185">Reference proteome</keyword>
<name>A0A2V5J8C8_9EURO</name>
<sequence>MARLKPPASRESVGCGRVRRGEKSPPCWTRSDEQEHGKALRKQTNELAKRDREVNALLSYVDFLISLVNNEKTLSQARDATRFTYATVFFFPVGLAVTIFSMSGPPDHTASVGMVITAIVALVVTVAFLWLVIRVPTRLCPRDGGTDRLVGVFRAGKSEELIQASSVQEIVKPITANPEKVDEADTNEESISPAGPGPSLVISLIRSGYCLP</sequence>
<dbReference type="Proteomes" id="UP000248817">
    <property type="component" value="Unassembled WGS sequence"/>
</dbReference>
<keyword evidence="2" id="KW-1133">Transmembrane helix</keyword>
<reference evidence="3 4" key="1">
    <citation type="submission" date="2018-02" db="EMBL/GenBank/DDBJ databases">
        <title>The genomes of Aspergillus section Nigri reveals drivers in fungal speciation.</title>
        <authorList>
            <consortium name="DOE Joint Genome Institute"/>
            <person name="Vesth T.C."/>
            <person name="Nybo J."/>
            <person name="Theobald S."/>
            <person name="Brandl J."/>
            <person name="Frisvad J.C."/>
            <person name="Nielsen K.F."/>
            <person name="Lyhne E.K."/>
            <person name="Kogle M.E."/>
            <person name="Kuo A."/>
            <person name="Riley R."/>
            <person name="Clum A."/>
            <person name="Nolan M."/>
            <person name="Lipzen A."/>
            <person name="Salamov A."/>
            <person name="Henrissat B."/>
            <person name="Wiebenga A."/>
            <person name="De vries R.P."/>
            <person name="Grigoriev I.V."/>
            <person name="Mortensen U.H."/>
            <person name="Andersen M.R."/>
            <person name="Baker S.E."/>
        </authorList>
    </citation>
    <scope>NUCLEOTIDE SEQUENCE [LARGE SCALE GENOMIC DNA]</scope>
    <source>
        <strain evidence="3 4">CBS 114.80</strain>
    </source>
</reference>
<organism evidence="3 4">
    <name type="scientific">Aspergillus indologenus CBS 114.80</name>
    <dbReference type="NCBI Taxonomy" id="1450541"/>
    <lineage>
        <taxon>Eukaryota</taxon>
        <taxon>Fungi</taxon>
        <taxon>Dikarya</taxon>
        <taxon>Ascomycota</taxon>
        <taxon>Pezizomycotina</taxon>
        <taxon>Eurotiomycetes</taxon>
        <taxon>Eurotiomycetidae</taxon>
        <taxon>Eurotiales</taxon>
        <taxon>Aspergillaceae</taxon>
        <taxon>Aspergillus</taxon>
        <taxon>Aspergillus subgen. Circumdati</taxon>
    </lineage>
</organism>